<evidence type="ECO:0000313" key="1">
    <source>
        <dbReference type="EMBL" id="CDQ10913.1"/>
    </source>
</evidence>
<dbReference type="AlphaFoldDB" id="A0A060UVW5"/>
<accession>A0A060UVW5</accession>
<dbReference type="EMBL" id="CCCS020000038">
    <property type="protein sequence ID" value="CDQ10913.1"/>
    <property type="molecule type" value="Genomic_DNA"/>
</dbReference>
<name>A0A060UVW5_9PROT</name>
<dbReference type="Proteomes" id="UP000193925">
    <property type="component" value="Chromosome AFERRI"/>
</dbReference>
<evidence type="ECO:0000313" key="3">
    <source>
        <dbReference type="Proteomes" id="UP000193925"/>
    </source>
</evidence>
<protein>
    <submittedName>
        <fullName evidence="1">Uncharacterized protein</fullName>
    </submittedName>
</protein>
<organism evidence="1">
    <name type="scientific">Acidithiobacillus ferrivorans</name>
    <dbReference type="NCBI Taxonomy" id="160808"/>
    <lineage>
        <taxon>Bacteria</taxon>
        <taxon>Pseudomonadati</taxon>
        <taxon>Pseudomonadota</taxon>
        <taxon>Acidithiobacillia</taxon>
        <taxon>Acidithiobacillales</taxon>
        <taxon>Acidithiobacillaceae</taxon>
        <taxon>Acidithiobacillus</taxon>
    </lineage>
</organism>
<reference evidence="1" key="1">
    <citation type="submission" date="2014-03" db="EMBL/GenBank/DDBJ databases">
        <authorList>
            <person name="Genoscope - CEA"/>
        </authorList>
    </citation>
    <scope>NUCLEOTIDE SEQUENCE [LARGE SCALE GENOMIC DNA]</scope>
    <source>
        <strain evidence="1">CF27</strain>
    </source>
</reference>
<keyword evidence="3" id="KW-1185">Reference proteome</keyword>
<dbReference type="EMBL" id="LT841305">
    <property type="protein sequence ID" value="SMH67376.1"/>
    <property type="molecule type" value="Genomic_DNA"/>
</dbReference>
<dbReference type="RefSeq" id="WP_035193716.1">
    <property type="nucleotide sequence ID" value="NZ_CCCS020000038.1"/>
</dbReference>
<reference evidence="1" key="2">
    <citation type="submission" date="2014-07" db="EMBL/GenBank/DDBJ databases">
        <title>Initial genome analysis of the psychrotolerant acidophile Acidithiobacillus ferrivorans CF27: insights into iron and sulfur oxidation pathways and into biofilm formation.</title>
        <authorList>
            <person name="Talla E."/>
            <person name="Hedrich S."/>
            <person name="Mangenot S."/>
            <person name="Ji B."/>
            <person name="Johnson D.B."/>
            <person name="Barbe V."/>
            <person name="Bonnefoy V."/>
        </authorList>
    </citation>
    <scope>NUCLEOTIDE SEQUENCE [LARGE SCALE GENOMIC DNA]</scope>
    <source>
        <strain evidence="1">CF27</strain>
    </source>
</reference>
<sequence length="117" mass="13522">MNDYLNSSQKHAAKEIFQKIKVYLEDVINDEDANESIYTEAERIIELIDAEDWLMAASTLAEAWYDDFRDSDGEAKVPKEVYDSLVQYMGFMDTVGEKDDTYGTIIDDINFNLDEIE</sequence>
<reference evidence="2 3" key="3">
    <citation type="submission" date="2017-03" db="EMBL/GenBank/DDBJ databases">
        <authorList>
            <person name="Regsiter A."/>
            <person name="William W."/>
        </authorList>
    </citation>
    <scope>NUCLEOTIDE SEQUENCE [LARGE SCALE GENOMIC DNA]</scope>
    <source>
        <strain evidence="2">PRJEB5721</strain>
    </source>
</reference>
<gene>
    <name evidence="1" type="ORF">AFERRI_430015</name>
    <name evidence="2" type="ORF">AFERRI_50577</name>
</gene>
<proteinExistence type="predicted"/>
<evidence type="ECO:0000313" key="2">
    <source>
        <dbReference type="EMBL" id="SMH67376.1"/>
    </source>
</evidence>